<sequence>MICEIGGSSAEEPVAKRSNGRRRAASPQIRELEEMKAPVKEAAAGYIKVGWLKASVAEARTVKEANLWNSIQLEKTTTEQHLDTTARWPGLLTQWPCRTWASMGSSLPFVICLRAQAQAHLQRLTKERSWV</sequence>
<evidence type="ECO:0000256" key="1">
    <source>
        <dbReference type="SAM" id="MobiDB-lite"/>
    </source>
</evidence>
<proteinExistence type="predicted"/>
<dbReference type="EMBL" id="CABITT030000002">
    <property type="protein sequence ID" value="VVA94556.1"/>
    <property type="molecule type" value="Genomic_DNA"/>
</dbReference>
<evidence type="ECO:0000313" key="2">
    <source>
        <dbReference type="EMBL" id="VVA94556.1"/>
    </source>
</evidence>
<reference evidence="2" key="1">
    <citation type="submission" date="2019-07" db="EMBL/GenBank/DDBJ databases">
        <authorList>
            <person name="Dittberner H."/>
        </authorList>
    </citation>
    <scope>NUCLEOTIDE SEQUENCE [LARGE SCALE GENOMIC DNA]</scope>
</reference>
<gene>
    <name evidence="2" type="ORF">ANE_LOCUS5001</name>
</gene>
<accession>A0A565AYS7</accession>
<organism evidence="2 3">
    <name type="scientific">Arabis nemorensis</name>
    <dbReference type="NCBI Taxonomy" id="586526"/>
    <lineage>
        <taxon>Eukaryota</taxon>
        <taxon>Viridiplantae</taxon>
        <taxon>Streptophyta</taxon>
        <taxon>Embryophyta</taxon>
        <taxon>Tracheophyta</taxon>
        <taxon>Spermatophyta</taxon>
        <taxon>Magnoliopsida</taxon>
        <taxon>eudicotyledons</taxon>
        <taxon>Gunneridae</taxon>
        <taxon>Pentapetalae</taxon>
        <taxon>rosids</taxon>
        <taxon>malvids</taxon>
        <taxon>Brassicales</taxon>
        <taxon>Brassicaceae</taxon>
        <taxon>Arabideae</taxon>
        <taxon>Arabis</taxon>
    </lineage>
</organism>
<feature type="region of interest" description="Disordered" evidence="1">
    <location>
        <begin position="1"/>
        <end position="28"/>
    </location>
</feature>
<comment type="caution">
    <text evidence="2">The sequence shown here is derived from an EMBL/GenBank/DDBJ whole genome shotgun (WGS) entry which is preliminary data.</text>
</comment>
<protein>
    <submittedName>
        <fullName evidence="2">Uncharacterized protein</fullName>
    </submittedName>
</protein>
<dbReference type="Proteomes" id="UP000489600">
    <property type="component" value="Unassembled WGS sequence"/>
</dbReference>
<evidence type="ECO:0000313" key="3">
    <source>
        <dbReference type="Proteomes" id="UP000489600"/>
    </source>
</evidence>
<dbReference type="AlphaFoldDB" id="A0A565AYS7"/>
<name>A0A565AYS7_9BRAS</name>
<keyword evidence="3" id="KW-1185">Reference proteome</keyword>